<dbReference type="EMBL" id="VISQ01000001">
    <property type="protein sequence ID" value="TVZ70835.1"/>
    <property type="molecule type" value="Genomic_DNA"/>
</dbReference>
<feature type="signal peptide" evidence="1">
    <location>
        <begin position="1"/>
        <end position="24"/>
    </location>
</feature>
<name>A0A559T897_SERFO</name>
<dbReference type="InterPro" id="IPR010546">
    <property type="entry name" value="DUF1120"/>
</dbReference>
<dbReference type="AlphaFoldDB" id="A0A559T897"/>
<accession>A0A559T897</accession>
<evidence type="ECO:0000256" key="1">
    <source>
        <dbReference type="SAM" id="SignalP"/>
    </source>
</evidence>
<reference evidence="2" key="1">
    <citation type="submission" date="2019-06" db="EMBL/GenBank/DDBJ databases">
        <authorList>
            <person name="Deangelis K."/>
            <person name="Huntemann M."/>
            <person name="Clum A."/>
            <person name="Pillay M."/>
            <person name="Palaniappan K."/>
            <person name="Varghese N."/>
            <person name="Mikhailova N."/>
            <person name="Stamatis D."/>
            <person name="Reddy T."/>
            <person name="Daum C."/>
            <person name="Shapiro N."/>
            <person name="Ivanova N."/>
            <person name="Kyrpides N."/>
            <person name="Woyke T."/>
        </authorList>
    </citation>
    <scope>NUCLEOTIDE SEQUENCE [LARGE SCALE GENOMIC DNA]</scope>
    <source>
        <strain evidence="2">128R</strain>
    </source>
</reference>
<feature type="chain" id="PRO_5022018741" evidence="1">
    <location>
        <begin position="25"/>
        <end position="236"/>
    </location>
</feature>
<dbReference type="Pfam" id="PF06551">
    <property type="entry name" value="DUF1120"/>
    <property type="match status" value="1"/>
</dbReference>
<dbReference type="OrthoDB" id="6572497at2"/>
<comment type="caution">
    <text evidence="2">The sequence shown here is derived from an EMBL/GenBank/DDBJ whole genome shotgun (WGS) entry which is preliminary data.</text>
</comment>
<gene>
    <name evidence="2" type="ORF">FHU10_3431</name>
</gene>
<proteinExistence type="predicted"/>
<sequence length="236" mass="24763">MKGLKVSVISLALLTAPASFALHAANSAVVNVKGTLTPAACNINVTGTANYGTISVSQLKENGLKHDGYQLGAKDVPFNISCDSPVKTAFTVTADQLGAGSTSPTNISMPDGSIYVAKSDDSFIPLIDGNGELMGYHALFLSSFEADDNTSIDRIKSDDGGVTWIKMTAQGSKSSYINAAGKQLYSWAESGELTPMATENMQGLVQVSAAIIEDYVDTITDDVSFDVNTTLALVYI</sequence>
<evidence type="ECO:0000313" key="2">
    <source>
        <dbReference type="EMBL" id="TVZ70835.1"/>
    </source>
</evidence>
<keyword evidence="1" id="KW-0732">Signal</keyword>
<organism evidence="2">
    <name type="scientific">Serratia fonticola</name>
    <dbReference type="NCBI Taxonomy" id="47917"/>
    <lineage>
        <taxon>Bacteria</taxon>
        <taxon>Pseudomonadati</taxon>
        <taxon>Pseudomonadota</taxon>
        <taxon>Gammaproteobacteria</taxon>
        <taxon>Enterobacterales</taxon>
        <taxon>Yersiniaceae</taxon>
        <taxon>Serratia</taxon>
    </lineage>
</organism>
<protein>
    <submittedName>
        <fullName evidence="2">Type 1 fimbria pilin</fullName>
    </submittedName>
</protein>
<reference evidence="2" key="2">
    <citation type="submission" date="2019-08" db="EMBL/GenBank/DDBJ databases">
        <title>Investigation of anaerobic lignin degradation for improved lignocellulosic biofuels.</title>
        <authorList>
            <person name="Deangelis K.PhD."/>
        </authorList>
    </citation>
    <scope>NUCLEOTIDE SEQUENCE [LARGE SCALE GENOMIC DNA]</scope>
    <source>
        <strain evidence="2">128R</strain>
    </source>
</reference>